<dbReference type="OMA" id="SFRIGPK"/>
<evidence type="ECO:0000256" key="1">
    <source>
        <dbReference type="SAM" id="Phobius"/>
    </source>
</evidence>
<dbReference type="HOGENOM" id="CLU_2869473_0_0_1"/>
<reference evidence="2" key="2">
    <citation type="journal article" date="2007" name="Science">
        <title>Genome sequence of Aedes aegypti, a major arbovirus vector.</title>
        <authorList>
            <person name="Nene V."/>
            <person name="Wortman J.R."/>
            <person name="Lawson D."/>
            <person name="Haas B."/>
            <person name="Kodira C."/>
            <person name="Tu Z.J."/>
            <person name="Loftus B."/>
            <person name="Xi Z."/>
            <person name="Megy K."/>
            <person name="Grabherr M."/>
            <person name="Ren Q."/>
            <person name="Zdobnov E.M."/>
            <person name="Lobo N.F."/>
            <person name="Campbell K.S."/>
            <person name="Brown S.E."/>
            <person name="Bonaldo M.F."/>
            <person name="Zhu J."/>
            <person name="Sinkins S.P."/>
            <person name="Hogenkamp D.G."/>
            <person name="Amedeo P."/>
            <person name="Arensburger P."/>
            <person name="Atkinson P.W."/>
            <person name="Bidwell S."/>
            <person name="Biedler J."/>
            <person name="Birney E."/>
            <person name="Bruggner R.V."/>
            <person name="Costas J."/>
            <person name="Coy M.R."/>
            <person name="Crabtree J."/>
            <person name="Crawford M."/>
            <person name="Debruyn B."/>
            <person name="Decaprio D."/>
            <person name="Eiglmeier K."/>
            <person name="Eisenstadt E."/>
            <person name="El-Dorry H."/>
            <person name="Gelbart W.M."/>
            <person name="Gomes S.L."/>
            <person name="Hammond M."/>
            <person name="Hannick L.I."/>
            <person name="Hogan J.R."/>
            <person name="Holmes M.H."/>
            <person name="Jaffe D."/>
            <person name="Johnston J.S."/>
            <person name="Kennedy R.C."/>
            <person name="Koo H."/>
            <person name="Kravitz S."/>
            <person name="Kriventseva E.V."/>
            <person name="Kulp D."/>
            <person name="Labutti K."/>
            <person name="Lee E."/>
            <person name="Li S."/>
            <person name="Lovin D.D."/>
            <person name="Mao C."/>
            <person name="Mauceli E."/>
            <person name="Menck C.F."/>
            <person name="Miller J.R."/>
            <person name="Montgomery P."/>
            <person name="Mori A."/>
            <person name="Nascimento A.L."/>
            <person name="Naveira H.F."/>
            <person name="Nusbaum C."/>
            <person name="O'leary S."/>
            <person name="Orvis J."/>
            <person name="Pertea M."/>
            <person name="Quesneville H."/>
            <person name="Reidenbach K.R."/>
            <person name="Rogers Y.H."/>
            <person name="Roth C.W."/>
            <person name="Schneider J.R."/>
            <person name="Schatz M."/>
            <person name="Shumway M."/>
            <person name="Stanke M."/>
            <person name="Stinson E.O."/>
            <person name="Tubio J.M."/>
            <person name="Vanzee J.P."/>
            <person name="Verjovski-Almeida S."/>
            <person name="Werner D."/>
            <person name="White O."/>
            <person name="Wyder S."/>
            <person name="Zeng Q."/>
            <person name="Zhao Q."/>
            <person name="Zhao Y."/>
            <person name="Hill C.A."/>
            <person name="Raikhel A.S."/>
            <person name="Soares M.B."/>
            <person name="Knudson D.L."/>
            <person name="Lee N.H."/>
            <person name="Galagan J."/>
            <person name="Salzberg S.L."/>
            <person name="Paulsen I.T."/>
            <person name="Dimopoulos G."/>
            <person name="Collins F.H."/>
            <person name="Birren B."/>
            <person name="Fraser-Liggett C.M."/>
            <person name="Severson D.W."/>
        </authorList>
    </citation>
    <scope>NUCLEOTIDE SEQUENCE [LARGE SCALE GENOMIC DNA]</scope>
    <source>
        <strain evidence="2">Liverpool</strain>
    </source>
</reference>
<dbReference type="Proteomes" id="UP000682892">
    <property type="component" value="Chromosome 3"/>
</dbReference>
<keyword evidence="1" id="KW-0472">Membrane</keyword>
<keyword evidence="1" id="KW-1133">Transmembrane helix</keyword>
<dbReference type="PaxDb" id="7159-AAEL008874-PA"/>
<accession>Q16XI7</accession>
<reference evidence="2" key="1">
    <citation type="submission" date="2005-10" db="EMBL/GenBank/DDBJ databases">
        <authorList>
            <person name="Loftus B.J."/>
            <person name="Nene V.M."/>
            <person name="Hannick L.I."/>
            <person name="Bidwell S."/>
            <person name="Haas B."/>
            <person name="Amedeo P."/>
            <person name="Orvis J."/>
            <person name="Wortman J.R."/>
            <person name="White O.R."/>
            <person name="Salzberg S."/>
            <person name="Shumway M."/>
            <person name="Koo H."/>
            <person name="Zhao Y."/>
            <person name="Holmes M."/>
            <person name="Miller J."/>
            <person name="Schatz M."/>
            <person name="Pop M."/>
            <person name="Pai G."/>
            <person name="Utterback T."/>
            <person name="Rogers Y.-H."/>
            <person name="Kravitz S."/>
            <person name="Fraser C.M."/>
        </authorList>
    </citation>
    <scope>NUCLEOTIDE SEQUENCE</scope>
    <source>
        <strain evidence="2">Liverpool</strain>
    </source>
</reference>
<evidence type="ECO:0000313" key="3">
    <source>
        <dbReference type="Proteomes" id="UP000682892"/>
    </source>
</evidence>
<proteinExistence type="predicted"/>
<reference evidence="2" key="3">
    <citation type="submission" date="2012-09" db="EMBL/GenBank/DDBJ databases">
        <authorList>
            <consortium name="VectorBase"/>
        </authorList>
    </citation>
    <scope>NUCLEOTIDE SEQUENCE</scope>
    <source>
        <strain evidence="2">Liverpool</strain>
    </source>
</reference>
<feature type="transmembrane region" description="Helical" evidence="1">
    <location>
        <begin position="21"/>
        <end position="42"/>
    </location>
</feature>
<gene>
    <name evidence="2" type="ORF">AaeL_AAEL008874</name>
</gene>
<sequence length="64" mass="7560">MSHDPRRKFIVPKRNWAQRNPRLFVSIVTTTALLTFFSKPLYDAFIADEPPVKREYRSVRIGPK</sequence>
<dbReference type="PhylomeDB" id="Q16XI7"/>
<dbReference type="eggNOG" id="ENOG502T7FT">
    <property type="taxonomic scope" value="Eukaryota"/>
</dbReference>
<name>Q16XI7_AEDAE</name>
<evidence type="ECO:0000313" key="2">
    <source>
        <dbReference type="EMBL" id="EAT39322.1"/>
    </source>
</evidence>
<dbReference type="AlphaFoldDB" id="Q16XI7"/>
<organism evidence="2 3">
    <name type="scientific">Aedes aegypti</name>
    <name type="common">Yellowfever mosquito</name>
    <name type="synonym">Culex aegypti</name>
    <dbReference type="NCBI Taxonomy" id="7159"/>
    <lineage>
        <taxon>Eukaryota</taxon>
        <taxon>Metazoa</taxon>
        <taxon>Ecdysozoa</taxon>
        <taxon>Arthropoda</taxon>
        <taxon>Hexapoda</taxon>
        <taxon>Insecta</taxon>
        <taxon>Pterygota</taxon>
        <taxon>Neoptera</taxon>
        <taxon>Endopterygota</taxon>
        <taxon>Diptera</taxon>
        <taxon>Nematocera</taxon>
        <taxon>Culicoidea</taxon>
        <taxon>Culicidae</taxon>
        <taxon>Culicinae</taxon>
        <taxon>Aedini</taxon>
        <taxon>Aedes</taxon>
        <taxon>Stegomyia</taxon>
    </lineage>
</organism>
<dbReference type="EMBL" id="CH477538">
    <property type="protein sequence ID" value="EAT39322.1"/>
    <property type="molecule type" value="Genomic_DNA"/>
</dbReference>
<protein>
    <submittedName>
        <fullName evidence="2">AAEL008874-PA</fullName>
    </submittedName>
</protein>
<keyword evidence="1" id="KW-0812">Transmembrane</keyword>